<reference evidence="4 5" key="1">
    <citation type="submission" date="2024-07" db="EMBL/GenBank/DDBJ databases">
        <title>Uliginosibacterium paludis KCTC:42655.</title>
        <authorList>
            <person name="Kim M.K."/>
        </authorList>
    </citation>
    <scope>NUCLEOTIDE SEQUENCE [LARGE SCALE GENOMIC DNA]</scope>
    <source>
        <strain evidence="4 5">KCTC 42655</strain>
    </source>
</reference>
<dbReference type="Proteomes" id="UP001548590">
    <property type="component" value="Unassembled WGS sequence"/>
</dbReference>
<keyword evidence="2 4" id="KW-0012">Acyltransferase</keyword>
<evidence type="ECO:0000313" key="4">
    <source>
        <dbReference type="EMBL" id="MET1491807.1"/>
    </source>
</evidence>
<evidence type="ECO:0000313" key="5">
    <source>
        <dbReference type="Proteomes" id="UP001548590"/>
    </source>
</evidence>
<dbReference type="SUPFAM" id="SSF55729">
    <property type="entry name" value="Acyl-CoA N-acyltransferases (Nat)"/>
    <property type="match status" value="1"/>
</dbReference>
<dbReference type="PANTHER" id="PTHR43877:SF1">
    <property type="entry name" value="ACETYLTRANSFERASE"/>
    <property type="match status" value="1"/>
</dbReference>
<feature type="domain" description="N-acetyltransferase" evidence="3">
    <location>
        <begin position="1"/>
        <end position="135"/>
    </location>
</feature>
<gene>
    <name evidence="4" type="ORF">ABVT11_18355</name>
</gene>
<name>A0ABV2CWK7_9RHOO</name>
<organism evidence="4 5">
    <name type="scientific">Uliginosibacterium paludis</name>
    <dbReference type="NCBI Taxonomy" id="1615952"/>
    <lineage>
        <taxon>Bacteria</taxon>
        <taxon>Pseudomonadati</taxon>
        <taxon>Pseudomonadota</taxon>
        <taxon>Betaproteobacteria</taxon>
        <taxon>Rhodocyclales</taxon>
        <taxon>Zoogloeaceae</taxon>
        <taxon>Uliginosibacterium</taxon>
    </lineage>
</organism>
<accession>A0ABV2CWK7</accession>
<dbReference type="InterPro" id="IPR000182">
    <property type="entry name" value="GNAT_dom"/>
</dbReference>
<keyword evidence="4" id="KW-0378">Hydrolase</keyword>
<dbReference type="EC" id="2.3.1.-" evidence="4"/>
<dbReference type="InterPro" id="IPR016181">
    <property type="entry name" value="Acyl_CoA_acyltransferase"/>
</dbReference>
<protein>
    <submittedName>
        <fullName evidence="4">GNAT family N-acetyltransferase</fullName>
        <ecNumber evidence="4">2.3.1.-</ecNumber>
    </submittedName>
</protein>
<keyword evidence="1 4" id="KW-0808">Transferase</keyword>
<dbReference type="PROSITE" id="PS51186">
    <property type="entry name" value="GNAT"/>
    <property type="match status" value="1"/>
</dbReference>
<keyword evidence="5" id="KW-1185">Reference proteome</keyword>
<evidence type="ECO:0000259" key="3">
    <source>
        <dbReference type="PROSITE" id="PS51186"/>
    </source>
</evidence>
<evidence type="ECO:0000256" key="1">
    <source>
        <dbReference type="ARBA" id="ARBA00022679"/>
    </source>
</evidence>
<dbReference type="GO" id="GO:0016746">
    <property type="term" value="F:acyltransferase activity"/>
    <property type="evidence" value="ECO:0007669"/>
    <property type="project" value="UniProtKB-KW"/>
</dbReference>
<dbReference type="RefSeq" id="WP_345929937.1">
    <property type="nucleotide sequence ID" value="NZ_JBDIVF010000013.1"/>
</dbReference>
<dbReference type="EMBL" id="JBEWLZ010000016">
    <property type="protein sequence ID" value="MET1491807.1"/>
    <property type="molecule type" value="Genomic_DNA"/>
</dbReference>
<sequence>MDIRRIPWQSSLALRRQVLWPEASLEAMKLDDDEAGLHFGAHVDGALVSVASVFIDGDEARLRKFATAAAYQRRGIGSAVLRHLLDQLREAGCRSLWCDARESALAFYRRFGLHEEGPRFHKEGLPYFRMRISLCGAGAPHAPG</sequence>
<dbReference type="PANTHER" id="PTHR43877">
    <property type="entry name" value="AMINOALKYLPHOSPHONATE N-ACETYLTRANSFERASE-RELATED-RELATED"/>
    <property type="match status" value="1"/>
</dbReference>
<evidence type="ECO:0000256" key="2">
    <source>
        <dbReference type="ARBA" id="ARBA00023315"/>
    </source>
</evidence>
<proteinExistence type="predicted"/>
<dbReference type="GO" id="GO:0016787">
    <property type="term" value="F:hydrolase activity"/>
    <property type="evidence" value="ECO:0007669"/>
    <property type="project" value="UniProtKB-KW"/>
</dbReference>
<dbReference type="InterPro" id="IPR050832">
    <property type="entry name" value="Bact_Acetyltransf"/>
</dbReference>
<comment type="caution">
    <text evidence="4">The sequence shown here is derived from an EMBL/GenBank/DDBJ whole genome shotgun (WGS) entry which is preliminary data.</text>
</comment>
<dbReference type="Gene3D" id="3.40.630.30">
    <property type="match status" value="1"/>
</dbReference>
<dbReference type="CDD" id="cd04301">
    <property type="entry name" value="NAT_SF"/>
    <property type="match status" value="1"/>
</dbReference>
<dbReference type="Pfam" id="PF00583">
    <property type="entry name" value="Acetyltransf_1"/>
    <property type="match status" value="1"/>
</dbReference>